<gene>
    <name evidence="1" type="ORF">METZ01_LOCUS129645</name>
</gene>
<name>A0A381YJR5_9ZZZZ</name>
<evidence type="ECO:0000313" key="1">
    <source>
        <dbReference type="EMBL" id="SVA76791.1"/>
    </source>
</evidence>
<dbReference type="AlphaFoldDB" id="A0A381YJR5"/>
<sequence length="74" mass="8449">MYVELREKNKKYYVLFRDDDEDSKSKPVAQFVSASEVESYNIAKQYAKQNKCLIRVTEGGAETPELPTQPMGEG</sequence>
<dbReference type="EMBL" id="UINC01018308">
    <property type="protein sequence ID" value="SVA76791.1"/>
    <property type="molecule type" value="Genomic_DNA"/>
</dbReference>
<proteinExistence type="predicted"/>
<reference evidence="1" key="1">
    <citation type="submission" date="2018-05" db="EMBL/GenBank/DDBJ databases">
        <authorList>
            <person name="Lanie J.A."/>
            <person name="Ng W.-L."/>
            <person name="Kazmierczak K.M."/>
            <person name="Andrzejewski T.M."/>
            <person name="Davidsen T.M."/>
            <person name="Wayne K.J."/>
            <person name="Tettelin H."/>
            <person name="Glass J.I."/>
            <person name="Rusch D."/>
            <person name="Podicherti R."/>
            <person name="Tsui H.-C.T."/>
            <person name="Winkler M.E."/>
        </authorList>
    </citation>
    <scope>NUCLEOTIDE SEQUENCE</scope>
</reference>
<evidence type="ECO:0008006" key="2">
    <source>
        <dbReference type="Google" id="ProtNLM"/>
    </source>
</evidence>
<organism evidence="1">
    <name type="scientific">marine metagenome</name>
    <dbReference type="NCBI Taxonomy" id="408172"/>
    <lineage>
        <taxon>unclassified sequences</taxon>
        <taxon>metagenomes</taxon>
        <taxon>ecological metagenomes</taxon>
    </lineage>
</organism>
<protein>
    <recommendedName>
        <fullName evidence="2">DUF1508 domain-containing protein</fullName>
    </recommendedName>
</protein>
<accession>A0A381YJR5</accession>